<reference evidence="3 4" key="1">
    <citation type="journal article" date="2015" name="Nat. Commun.">
        <title>Outbred genome sequencing and CRISPR/Cas9 gene editing in butterflies.</title>
        <authorList>
            <person name="Li X."/>
            <person name="Fan D."/>
            <person name="Zhang W."/>
            <person name="Liu G."/>
            <person name="Zhang L."/>
            <person name="Zhao L."/>
            <person name="Fang X."/>
            <person name="Chen L."/>
            <person name="Dong Y."/>
            <person name="Chen Y."/>
            <person name="Ding Y."/>
            <person name="Zhao R."/>
            <person name="Feng M."/>
            <person name="Zhu Y."/>
            <person name="Feng Y."/>
            <person name="Jiang X."/>
            <person name="Zhu D."/>
            <person name="Xiang H."/>
            <person name="Feng X."/>
            <person name="Li S."/>
            <person name="Wang J."/>
            <person name="Zhang G."/>
            <person name="Kronforst M.R."/>
            <person name="Wang W."/>
        </authorList>
    </citation>
    <scope>NUCLEOTIDE SEQUENCE [LARGE SCALE GENOMIC DNA]</scope>
    <source>
        <strain evidence="3">Ya'a_city_454_Pm</strain>
        <tissue evidence="3">Whole body</tissue>
    </source>
</reference>
<dbReference type="AlphaFoldDB" id="A0A194RN10"/>
<keyword evidence="2" id="KW-0812">Transmembrane</keyword>
<keyword evidence="2" id="KW-1133">Transmembrane helix</keyword>
<gene>
    <name evidence="3" type="ORF">RR48_12418</name>
</gene>
<keyword evidence="4" id="KW-1185">Reference proteome</keyword>
<dbReference type="Proteomes" id="UP000053240">
    <property type="component" value="Unassembled WGS sequence"/>
</dbReference>
<feature type="region of interest" description="Disordered" evidence="1">
    <location>
        <begin position="63"/>
        <end position="101"/>
    </location>
</feature>
<accession>A0A194RN10</accession>
<feature type="compositionally biased region" description="Low complexity" evidence="1">
    <location>
        <begin position="150"/>
        <end position="159"/>
    </location>
</feature>
<feature type="compositionally biased region" description="Low complexity" evidence="1">
    <location>
        <begin position="418"/>
        <end position="433"/>
    </location>
</feature>
<feature type="compositionally biased region" description="Polar residues" evidence="1">
    <location>
        <begin position="442"/>
        <end position="452"/>
    </location>
</feature>
<evidence type="ECO:0000256" key="1">
    <source>
        <dbReference type="SAM" id="MobiDB-lite"/>
    </source>
</evidence>
<organism evidence="3 4">
    <name type="scientific">Papilio machaon</name>
    <name type="common">Old World swallowtail butterfly</name>
    <dbReference type="NCBI Taxonomy" id="76193"/>
    <lineage>
        <taxon>Eukaryota</taxon>
        <taxon>Metazoa</taxon>
        <taxon>Ecdysozoa</taxon>
        <taxon>Arthropoda</taxon>
        <taxon>Hexapoda</taxon>
        <taxon>Insecta</taxon>
        <taxon>Pterygota</taxon>
        <taxon>Neoptera</taxon>
        <taxon>Endopterygota</taxon>
        <taxon>Lepidoptera</taxon>
        <taxon>Glossata</taxon>
        <taxon>Ditrysia</taxon>
        <taxon>Papilionoidea</taxon>
        <taxon>Papilionidae</taxon>
        <taxon>Papilioninae</taxon>
        <taxon>Papilio</taxon>
    </lineage>
</organism>
<feature type="region of interest" description="Disordered" evidence="1">
    <location>
        <begin position="348"/>
        <end position="452"/>
    </location>
</feature>
<feature type="transmembrane region" description="Helical" evidence="2">
    <location>
        <begin position="187"/>
        <end position="210"/>
    </location>
</feature>
<feature type="compositionally biased region" description="Pro residues" evidence="1">
    <location>
        <begin position="162"/>
        <end position="172"/>
    </location>
</feature>
<dbReference type="InParanoid" id="A0A194RN10"/>
<protein>
    <submittedName>
        <fullName evidence="3">Uncharacterized protein</fullName>
    </submittedName>
</protein>
<dbReference type="EMBL" id="KQ459984">
    <property type="protein sequence ID" value="KPJ18907.1"/>
    <property type="molecule type" value="Genomic_DNA"/>
</dbReference>
<evidence type="ECO:0000256" key="2">
    <source>
        <dbReference type="SAM" id="Phobius"/>
    </source>
</evidence>
<evidence type="ECO:0000313" key="4">
    <source>
        <dbReference type="Proteomes" id="UP000053240"/>
    </source>
</evidence>
<feature type="region of interest" description="Disordered" evidence="1">
    <location>
        <begin position="245"/>
        <end position="275"/>
    </location>
</feature>
<name>A0A194RN10_PAPMA</name>
<proteinExistence type="predicted"/>
<evidence type="ECO:0000313" key="3">
    <source>
        <dbReference type="EMBL" id="KPJ18907.1"/>
    </source>
</evidence>
<feature type="region of interest" description="Disordered" evidence="1">
    <location>
        <begin position="119"/>
        <end position="180"/>
    </location>
</feature>
<sequence>MKINDRYLAESTHKFCSTLREQREAGGVGSRVVESARWRRRERHSAGCRRRNMSVRVDHRDRDRFSRHSSRASVDLAFPSSSSRDHSFRSMHSGRVPRVSSDDLMVPVRTLRSASCRVAPGAPHRLRRHHSSAADCERARRSRRHTLELPNSRGPSVRSRSPEPPPLPPEPAAAPEDAGKEARRRRVVAAVAASFFALALASVLVVVVTLTHSSVLRAHNQTAKYYTFSVPPHHPLSEPRSCCPTVAPPASHATVSDPESQGLRTSPRPRRCSPPPHAVHIVQYTYLHVDRCAGGDTANAERTPQNSGHEYASNCENVNILSKPQSERFEEIMKGSLSLCQIKPRYTESTHATSAGERAHDARRAPSGNRKSHPVVGGISLTPRYSPRPRLDNIRPAAAPPEEPPDLGPHDLGSHDLAPTAPNPDANNTDTTNGHGIFGLQVSVSQTPAGPA</sequence>
<keyword evidence="2" id="KW-0472">Membrane</keyword>
<feature type="compositionally biased region" description="Polar residues" evidence="1">
    <location>
        <begin position="253"/>
        <end position="263"/>
    </location>
</feature>